<name>A0A3A1NI00_9FLAO</name>
<dbReference type="EMBL" id="QXFI01000036">
    <property type="protein sequence ID" value="RIV41963.1"/>
    <property type="molecule type" value="Genomic_DNA"/>
</dbReference>
<sequence>MILTAVILFVVLLILGLLFVPIQIYIDTDTSRYFVRVKGLAKVDLEPDEKEIVRVRMRILFFERSFYPITKPPKPKEKVVRQKTKPKKRLKFRKIARLIKTFEIRRFVVEMDTGDYVANAKMYPLFVLLDQFMGSFHINFQDRNRLLMDVRNRPIRMIRSIV</sequence>
<evidence type="ECO:0000313" key="4">
    <source>
        <dbReference type="Proteomes" id="UP000266691"/>
    </source>
</evidence>
<evidence type="ECO:0000256" key="1">
    <source>
        <dbReference type="SAM" id="Phobius"/>
    </source>
</evidence>
<gene>
    <name evidence="2" type="ORF">D2V05_17795</name>
    <name evidence="3" type="ORF">FQ017_17635</name>
</gene>
<dbReference type="RefSeq" id="WP_119648862.1">
    <property type="nucleotide sequence ID" value="NZ_QXFI01000036.1"/>
</dbReference>
<reference evidence="3 5" key="2">
    <citation type="submission" date="2019-07" db="EMBL/GenBank/DDBJ databases">
        <title>Draft genome of two Muricauda strains isolated from deep sea.</title>
        <authorList>
            <person name="Sun C."/>
        </authorList>
    </citation>
    <scope>NUCLEOTIDE SEQUENCE [LARGE SCALE GENOMIC DNA]</scope>
    <source>
        <strain evidence="3 5">72</strain>
    </source>
</reference>
<protein>
    <submittedName>
        <fullName evidence="2">Uncharacterized protein</fullName>
    </submittedName>
</protein>
<feature type="transmembrane region" description="Helical" evidence="1">
    <location>
        <begin position="6"/>
        <end position="26"/>
    </location>
</feature>
<organism evidence="2 4">
    <name type="scientific">Flagellimonas pelagia</name>
    <dbReference type="NCBI Taxonomy" id="2306998"/>
    <lineage>
        <taxon>Bacteria</taxon>
        <taxon>Pseudomonadati</taxon>
        <taxon>Bacteroidota</taxon>
        <taxon>Flavobacteriia</taxon>
        <taxon>Flavobacteriales</taxon>
        <taxon>Flavobacteriaceae</taxon>
        <taxon>Flagellimonas</taxon>
    </lineage>
</organism>
<reference evidence="2 4" key="1">
    <citation type="submission" date="2018-08" db="EMBL/GenBank/DDBJ databases">
        <title>Proposal of Muricauda 72 sp.nov. and Muricauda NH166 sp.nov., isolated from seawater.</title>
        <authorList>
            <person name="Cheng H."/>
            <person name="Wu Y.-H."/>
            <person name="Guo L.-L."/>
            <person name="Xu X.-W."/>
        </authorList>
    </citation>
    <scope>NUCLEOTIDE SEQUENCE [LARGE SCALE GENOMIC DNA]</scope>
    <source>
        <strain evidence="2 4">72</strain>
    </source>
</reference>
<dbReference type="AlphaFoldDB" id="A0A3A1NI00"/>
<dbReference type="EMBL" id="VNWK01000036">
    <property type="protein sequence ID" value="TXJ90841.1"/>
    <property type="molecule type" value="Genomic_DNA"/>
</dbReference>
<keyword evidence="1" id="KW-1133">Transmembrane helix</keyword>
<dbReference type="Proteomes" id="UP000321621">
    <property type="component" value="Unassembled WGS sequence"/>
</dbReference>
<keyword evidence="1" id="KW-0472">Membrane</keyword>
<keyword evidence="5" id="KW-1185">Reference proteome</keyword>
<evidence type="ECO:0000313" key="5">
    <source>
        <dbReference type="Proteomes" id="UP000321621"/>
    </source>
</evidence>
<keyword evidence="1" id="KW-0812">Transmembrane</keyword>
<evidence type="ECO:0000313" key="3">
    <source>
        <dbReference type="EMBL" id="TXJ90841.1"/>
    </source>
</evidence>
<dbReference type="OrthoDB" id="799391at2"/>
<accession>A0A3A1NI00</accession>
<evidence type="ECO:0000313" key="2">
    <source>
        <dbReference type="EMBL" id="RIV41963.1"/>
    </source>
</evidence>
<comment type="caution">
    <text evidence="2">The sequence shown here is derived from an EMBL/GenBank/DDBJ whole genome shotgun (WGS) entry which is preliminary data.</text>
</comment>
<proteinExistence type="predicted"/>
<dbReference type="Proteomes" id="UP000266691">
    <property type="component" value="Unassembled WGS sequence"/>
</dbReference>